<feature type="transmembrane region" description="Helical" evidence="6">
    <location>
        <begin position="317"/>
        <end position="338"/>
    </location>
</feature>
<feature type="transmembrane region" description="Helical" evidence="6">
    <location>
        <begin position="193"/>
        <end position="214"/>
    </location>
</feature>
<reference evidence="8 9" key="1">
    <citation type="submission" date="2022-04" db="EMBL/GenBank/DDBJ databases">
        <title>Genome sequence of soybean root-associated Caulobacter segnis RL271.</title>
        <authorList>
            <person name="Longley R."/>
            <person name="Bonito G."/>
            <person name="Trigodet F."/>
            <person name="Crosson S."/>
            <person name="Fiebig A."/>
        </authorList>
    </citation>
    <scope>NUCLEOTIDE SEQUENCE [LARGE SCALE GENOMIC DNA]</scope>
    <source>
        <strain evidence="8 9">RL271</strain>
    </source>
</reference>
<evidence type="ECO:0000313" key="8">
    <source>
        <dbReference type="EMBL" id="USQ95444.1"/>
    </source>
</evidence>
<dbReference type="Proteomes" id="UP001057520">
    <property type="component" value="Chromosome"/>
</dbReference>
<dbReference type="InterPro" id="IPR011701">
    <property type="entry name" value="MFS"/>
</dbReference>
<evidence type="ECO:0000256" key="6">
    <source>
        <dbReference type="SAM" id="Phobius"/>
    </source>
</evidence>
<evidence type="ECO:0000256" key="1">
    <source>
        <dbReference type="ARBA" id="ARBA00004141"/>
    </source>
</evidence>
<feature type="transmembrane region" description="Helical" evidence="6">
    <location>
        <begin position="246"/>
        <end position="265"/>
    </location>
</feature>
<sequence length="458" mass="47598">MSRPPKAVAVAGQDDNAMSPLRALILVVALMAALALSFMDRQILSLLVEPIKADLAISDTRFGMLQGLAFAIFYIGFGIPLGRLADRGSRRNLVIFGIALWSLMTMACGSAGSFAALFAWRAGVGIGEATLSPAAYSMIADAVPKRRLSLALGAYNMGVYLGSGLALLVGGALLDLFTRAELDLAALRDIAPWRLVFLAVGLPGLLLAGLMLLIREPRRTHYEPGAADVLPSIAETVRFIRGEWRLFASLILGFACHNTALYALLSWIPAFLGRHYHLAPAGVGGALGLATMGGGGLGLIIGGVISDRLFAAGRGDTPLLVGMLSMTGIAVATVWMIFAGSAGASSIAFGVVMVFVALPIGAAAAALQLVVPNRYRGQISALYLICISLAGLTIGPIGPPLIGDLVFHDPARIGEAIALTVGCAAVLSILLFLAGRPAYARRYAAIHLTNTAPSGDPS</sequence>
<evidence type="ECO:0000256" key="4">
    <source>
        <dbReference type="ARBA" id="ARBA00022989"/>
    </source>
</evidence>
<comment type="subcellular location">
    <subcellularLocation>
        <location evidence="1">Membrane</location>
        <topology evidence="1">Multi-pass membrane protein</topology>
    </subcellularLocation>
</comment>
<proteinExistence type="predicted"/>
<evidence type="ECO:0000256" key="5">
    <source>
        <dbReference type="ARBA" id="ARBA00023136"/>
    </source>
</evidence>
<gene>
    <name evidence="8" type="ORF">MZV50_23320</name>
</gene>
<keyword evidence="9" id="KW-1185">Reference proteome</keyword>
<feature type="transmembrane region" description="Helical" evidence="6">
    <location>
        <begin position="62"/>
        <end position="81"/>
    </location>
</feature>
<feature type="transmembrane region" description="Helical" evidence="6">
    <location>
        <begin position="118"/>
        <end position="136"/>
    </location>
</feature>
<dbReference type="InterPro" id="IPR036259">
    <property type="entry name" value="MFS_trans_sf"/>
</dbReference>
<dbReference type="PANTHER" id="PTHR23505">
    <property type="entry name" value="SPINSTER"/>
    <property type="match status" value="1"/>
</dbReference>
<keyword evidence="4 6" id="KW-1133">Transmembrane helix</keyword>
<evidence type="ECO:0000259" key="7">
    <source>
        <dbReference type="PROSITE" id="PS50850"/>
    </source>
</evidence>
<name>A0ABY4ZTB5_9CAUL</name>
<feature type="transmembrane region" description="Helical" evidence="6">
    <location>
        <begin position="417"/>
        <end position="434"/>
    </location>
</feature>
<dbReference type="PROSITE" id="PS50850">
    <property type="entry name" value="MFS"/>
    <property type="match status" value="1"/>
</dbReference>
<feature type="transmembrane region" description="Helical" evidence="6">
    <location>
        <begin position="285"/>
        <end position="305"/>
    </location>
</feature>
<dbReference type="EMBL" id="CP096040">
    <property type="protein sequence ID" value="USQ95444.1"/>
    <property type="molecule type" value="Genomic_DNA"/>
</dbReference>
<feature type="transmembrane region" description="Helical" evidence="6">
    <location>
        <begin position="21"/>
        <end position="39"/>
    </location>
</feature>
<evidence type="ECO:0000256" key="2">
    <source>
        <dbReference type="ARBA" id="ARBA00022448"/>
    </source>
</evidence>
<dbReference type="Pfam" id="PF07690">
    <property type="entry name" value="MFS_1"/>
    <property type="match status" value="1"/>
</dbReference>
<dbReference type="InterPro" id="IPR020846">
    <property type="entry name" value="MFS_dom"/>
</dbReference>
<dbReference type="Gene3D" id="1.20.1250.20">
    <property type="entry name" value="MFS general substrate transporter like domains"/>
    <property type="match status" value="2"/>
</dbReference>
<evidence type="ECO:0000256" key="3">
    <source>
        <dbReference type="ARBA" id="ARBA00022692"/>
    </source>
</evidence>
<dbReference type="PANTHER" id="PTHR23505:SF79">
    <property type="entry name" value="PROTEIN SPINSTER"/>
    <property type="match status" value="1"/>
</dbReference>
<protein>
    <submittedName>
        <fullName evidence="8">MFS transporter</fullName>
    </submittedName>
</protein>
<feature type="transmembrane region" description="Helical" evidence="6">
    <location>
        <begin position="344"/>
        <end position="367"/>
    </location>
</feature>
<feature type="transmembrane region" description="Helical" evidence="6">
    <location>
        <begin position="148"/>
        <end position="173"/>
    </location>
</feature>
<keyword evidence="5 6" id="KW-0472">Membrane</keyword>
<feature type="transmembrane region" description="Helical" evidence="6">
    <location>
        <begin position="379"/>
        <end position="397"/>
    </location>
</feature>
<keyword evidence="3 6" id="KW-0812">Transmembrane</keyword>
<feature type="transmembrane region" description="Helical" evidence="6">
    <location>
        <begin position="93"/>
        <end position="112"/>
    </location>
</feature>
<dbReference type="InterPro" id="IPR044770">
    <property type="entry name" value="MFS_spinster-like"/>
</dbReference>
<feature type="domain" description="Major facilitator superfamily (MFS) profile" evidence="7">
    <location>
        <begin position="26"/>
        <end position="440"/>
    </location>
</feature>
<organism evidence="8 9">
    <name type="scientific">Caulobacter segnis</name>
    <dbReference type="NCBI Taxonomy" id="88688"/>
    <lineage>
        <taxon>Bacteria</taxon>
        <taxon>Pseudomonadati</taxon>
        <taxon>Pseudomonadota</taxon>
        <taxon>Alphaproteobacteria</taxon>
        <taxon>Caulobacterales</taxon>
        <taxon>Caulobacteraceae</taxon>
        <taxon>Caulobacter</taxon>
    </lineage>
</organism>
<dbReference type="SUPFAM" id="SSF103473">
    <property type="entry name" value="MFS general substrate transporter"/>
    <property type="match status" value="1"/>
</dbReference>
<accession>A0ABY4ZTB5</accession>
<evidence type="ECO:0000313" key="9">
    <source>
        <dbReference type="Proteomes" id="UP001057520"/>
    </source>
</evidence>
<keyword evidence="2" id="KW-0813">Transport</keyword>